<dbReference type="EMBL" id="BAAAEW010000004">
    <property type="protein sequence ID" value="GAA0744334.1"/>
    <property type="molecule type" value="Genomic_DNA"/>
</dbReference>
<feature type="region of interest" description="Disordered" evidence="1">
    <location>
        <begin position="134"/>
        <end position="168"/>
    </location>
</feature>
<evidence type="ECO:0008006" key="5">
    <source>
        <dbReference type="Google" id="ProtNLM"/>
    </source>
</evidence>
<keyword evidence="2" id="KW-1133">Transmembrane helix</keyword>
<evidence type="ECO:0000256" key="2">
    <source>
        <dbReference type="SAM" id="Phobius"/>
    </source>
</evidence>
<protein>
    <recommendedName>
        <fullName evidence="5">Holin-X, holin superfamily III</fullName>
    </recommendedName>
</protein>
<feature type="transmembrane region" description="Helical" evidence="2">
    <location>
        <begin position="42"/>
        <end position="67"/>
    </location>
</feature>
<dbReference type="Proteomes" id="UP001500279">
    <property type="component" value="Unassembled WGS sequence"/>
</dbReference>
<reference evidence="3 4" key="1">
    <citation type="journal article" date="2019" name="Int. J. Syst. Evol. Microbiol.">
        <title>The Global Catalogue of Microorganisms (GCM) 10K type strain sequencing project: providing services to taxonomists for standard genome sequencing and annotation.</title>
        <authorList>
            <consortium name="The Broad Institute Genomics Platform"/>
            <consortium name="The Broad Institute Genome Sequencing Center for Infectious Disease"/>
            <person name="Wu L."/>
            <person name="Ma J."/>
        </authorList>
    </citation>
    <scope>NUCLEOTIDE SEQUENCE [LARGE SCALE GENOMIC DNA]</scope>
    <source>
        <strain evidence="3 4">JCM 15503</strain>
    </source>
</reference>
<proteinExistence type="predicted"/>
<keyword evidence="2" id="KW-0472">Membrane</keyword>
<comment type="caution">
    <text evidence="3">The sequence shown here is derived from an EMBL/GenBank/DDBJ whole genome shotgun (WGS) entry which is preliminary data.</text>
</comment>
<evidence type="ECO:0000313" key="4">
    <source>
        <dbReference type="Proteomes" id="UP001500279"/>
    </source>
</evidence>
<name>A0ABN1JPX3_9BURK</name>
<keyword evidence="4" id="KW-1185">Reference proteome</keyword>
<accession>A0ABN1JPX3</accession>
<sequence length="168" mass="17031">MLPPLVSRLVSDPSLAIEHARRYAALTEAELAYAGQYWQRRAVAAVAAAVLLGVGLMLGGVALLVAQGPGAQAGWQASWLFWAVPLVPLALGVLAAFIAAGSVQPTPFATLRAQLAQDAALLLPATAQTAAQAMANSAVAQSPEPVGEPAFSPPSSASSAPAREAEPS</sequence>
<dbReference type="RefSeq" id="WP_231010547.1">
    <property type="nucleotide sequence ID" value="NZ_BAAAEW010000004.1"/>
</dbReference>
<feature type="transmembrane region" description="Helical" evidence="2">
    <location>
        <begin position="79"/>
        <end position="103"/>
    </location>
</feature>
<gene>
    <name evidence="3" type="ORF">GCM10009107_09710</name>
</gene>
<evidence type="ECO:0000313" key="3">
    <source>
        <dbReference type="EMBL" id="GAA0744334.1"/>
    </source>
</evidence>
<organism evidence="3 4">
    <name type="scientific">Ideonella azotifigens</name>
    <dbReference type="NCBI Taxonomy" id="513160"/>
    <lineage>
        <taxon>Bacteria</taxon>
        <taxon>Pseudomonadati</taxon>
        <taxon>Pseudomonadota</taxon>
        <taxon>Betaproteobacteria</taxon>
        <taxon>Burkholderiales</taxon>
        <taxon>Sphaerotilaceae</taxon>
        <taxon>Ideonella</taxon>
    </lineage>
</organism>
<evidence type="ECO:0000256" key="1">
    <source>
        <dbReference type="SAM" id="MobiDB-lite"/>
    </source>
</evidence>
<keyword evidence="2" id="KW-0812">Transmembrane</keyword>
<feature type="compositionally biased region" description="Low complexity" evidence="1">
    <location>
        <begin position="148"/>
        <end position="162"/>
    </location>
</feature>